<evidence type="ECO:0000313" key="2">
    <source>
        <dbReference type="Proteomes" id="UP001190700"/>
    </source>
</evidence>
<sequence>MQIKDCPEPIRTRMQRLTQSVRVEGGVYKPNNGGRLANSMKAILQSWSEDLQIADWSNDLSPLETCHPEFRPYSLKKYKKTAKKKLPQEQLEQRTWDQWLAIAWTYRSNVAATILGALRHAEDVCEDESIKQEIEELINHKDVKASNASVLKSGIADILKRHAPHALPVKGKIISKKRKWKIAYSDTEEESDYHSCDIETDHDD</sequence>
<name>A0AAE0BZR3_9CHLO</name>
<dbReference type="EMBL" id="LGRX02030310">
    <property type="protein sequence ID" value="KAK3245776.1"/>
    <property type="molecule type" value="Genomic_DNA"/>
</dbReference>
<accession>A0AAE0BZR3</accession>
<protein>
    <submittedName>
        <fullName evidence="1">Uncharacterized protein</fullName>
    </submittedName>
</protein>
<comment type="caution">
    <text evidence="1">The sequence shown here is derived from an EMBL/GenBank/DDBJ whole genome shotgun (WGS) entry which is preliminary data.</text>
</comment>
<evidence type="ECO:0000313" key="1">
    <source>
        <dbReference type="EMBL" id="KAK3245776.1"/>
    </source>
</evidence>
<keyword evidence="2" id="KW-1185">Reference proteome</keyword>
<reference evidence="1 2" key="1">
    <citation type="journal article" date="2015" name="Genome Biol. Evol.">
        <title>Comparative Genomics of a Bacterivorous Green Alga Reveals Evolutionary Causalities and Consequences of Phago-Mixotrophic Mode of Nutrition.</title>
        <authorList>
            <person name="Burns J.A."/>
            <person name="Paasch A."/>
            <person name="Narechania A."/>
            <person name="Kim E."/>
        </authorList>
    </citation>
    <scope>NUCLEOTIDE SEQUENCE [LARGE SCALE GENOMIC DNA]</scope>
    <source>
        <strain evidence="1 2">PLY_AMNH</strain>
    </source>
</reference>
<dbReference type="AlphaFoldDB" id="A0AAE0BZR3"/>
<proteinExistence type="predicted"/>
<organism evidence="1 2">
    <name type="scientific">Cymbomonas tetramitiformis</name>
    <dbReference type="NCBI Taxonomy" id="36881"/>
    <lineage>
        <taxon>Eukaryota</taxon>
        <taxon>Viridiplantae</taxon>
        <taxon>Chlorophyta</taxon>
        <taxon>Pyramimonadophyceae</taxon>
        <taxon>Pyramimonadales</taxon>
        <taxon>Pyramimonadaceae</taxon>
        <taxon>Cymbomonas</taxon>
    </lineage>
</organism>
<gene>
    <name evidence="1" type="ORF">CYMTET_44597</name>
</gene>
<dbReference type="Proteomes" id="UP001190700">
    <property type="component" value="Unassembled WGS sequence"/>
</dbReference>